<keyword evidence="9" id="KW-1185">Reference proteome</keyword>
<dbReference type="InterPro" id="IPR000560">
    <property type="entry name" value="His_Pase_clade-2"/>
</dbReference>
<dbReference type="CDD" id="cd07061">
    <property type="entry name" value="HP_HAP_like"/>
    <property type="match status" value="1"/>
</dbReference>
<comment type="caution">
    <text evidence="8">The sequence shown here is derived from an EMBL/GenBank/DDBJ whole genome shotgun (WGS) entry which is preliminary data.</text>
</comment>
<dbReference type="InterPro" id="IPR050645">
    <property type="entry name" value="Histidine_acid_phosphatase"/>
</dbReference>
<evidence type="ECO:0000313" key="9">
    <source>
        <dbReference type="Proteomes" id="UP001430953"/>
    </source>
</evidence>
<dbReference type="Proteomes" id="UP001430953">
    <property type="component" value="Unassembled WGS sequence"/>
</dbReference>
<comment type="catalytic activity">
    <reaction evidence="1">
        <text>a phosphate monoester + H2O = an alcohol + phosphate</text>
        <dbReference type="Rhea" id="RHEA:15017"/>
        <dbReference type="ChEBI" id="CHEBI:15377"/>
        <dbReference type="ChEBI" id="CHEBI:30879"/>
        <dbReference type="ChEBI" id="CHEBI:43474"/>
        <dbReference type="ChEBI" id="CHEBI:67140"/>
        <dbReference type="EC" id="3.1.3.2"/>
    </reaction>
</comment>
<dbReference type="InterPro" id="IPR029033">
    <property type="entry name" value="His_PPase_superfam"/>
</dbReference>
<evidence type="ECO:0000256" key="7">
    <source>
        <dbReference type="ARBA" id="ARBA00023180"/>
    </source>
</evidence>
<sequence>MGSGDLTNQGKMREYKIGTMLRERYDQYFGPDYWPAKIYARSTDVPRTQMSLQLVLAGLFPPSEKQTWNPHLPWIPTSTFFVPYKTDNLLFPHYCYRYKEEYQRFLQQDNAKKIINKYKNVLDYLTDHTGKLVNSTESAGHLYNLLKEEAEQNLTLPRWTQNVFPTPMIELLELDFKLRSYTKALKKLNGGMLIRKMVDDIEEHRTGKLMRDRIAFLFSAHEVNVASLAYALGTNEPTIPAYGATIIIETLRDKKGIYYIRVLLWTGVTEQLIVQTIPGCAETCPFEKFLDIVKDVLPNDDEYYCRRDKTTEDFAHQSSAACTTESWWHINLIVFLAFTLKFMQK</sequence>
<protein>
    <recommendedName>
        <fullName evidence="3">acid phosphatase</fullName>
        <ecNumber evidence="3">3.1.3.2</ecNumber>
    </recommendedName>
</protein>
<keyword evidence="4" id="KW-0732">Signal</keyword>
<dbReference type="Gene3D" id="3.40.50.1240">
    <property type="entry name" value="Phosphoglycerate mutase-like"/>
    <property type="match status" value="1"/>
</dbReference>
<organism evidence="8 9">
    <name type="scientific">Cardiocondyla obscurior</name>
    <dbReference type="NCBI Taxonomy" id="286306"/>
    <lineage>
        <taxon>Eukaryota</taxon>
        <taxon>Metazoa</taxon>
        <taxon>Ecdysozoa</taxon>
        <taxon>Arthropoda</taxon>
        <taxon>Hexapoda</taxon>
        <taxon>Insecta</taxon>
        <taxon>Pterygota</taxon>
        <taxon>Neoptera</taxon>
        <taxon>Endopterygota</taxon>
        <taxon>Hymenoptera</taxon>
        <taxon>Apocrita</taxon>
        <taxon>Aculeata</taxon>
        <taxon>Formicoidea</taxon>
        <taxon>Formicidae</taxon>
        <taxon>Myrmicinae</taxon>
        <taxon>Cardiocondyla</taxon>
    </lineage>
</organism>
<keyword evidence="6" id="KW-1015">Disulfide bond</keyword>
<accession>A0AAW2GCI3</accession>
<evidence type="ECO:0000256" key="1">
    <source>
        <dbReference type="ARBA" id="ARBA00000032"/>
    </source>
</evidence>
<comment type="similarity">
    <text evidence="2">Belongs to the histidine acid phosphatase family.</text>
</comment>
<evidence type="ECO:0000256" key="3">
    <source>
        <dbReference type="ARBA" id="ARBA00012646"/>
    </source>
</evidence>
<dbReference type="PANTHER" id="PTHR11567:SF211">
    <property type="entry name" value="PROSTATIC ACID PHOSPHATASE"/>
    <property type="match status" value="1"/>
</dbReference>
<dbReference type="EC" id="3.1.3.2" evidence="3"/>
<keyword evidence="5" id="KW-0378">Hydrolase</keyword>
<gene>
    <name evidence="8" type="ORF">PUN28_004407</name>
</gene>
<dbReference type="PANTHER" id="PTHR11567">
    <property type="entry name" value="ACID PHOSPHATASE-RELATED"/>
    <property type="match status" value="1"/>
</dbReference>
<keyword evidence="7" id="KW-0325">Glycoprotein</keyword>
<evidence type="ECO:0000256" key="4">
    <source>
        <dbReference type="ARBA" id="ARBA00022729"/>
    </source>
</evidence>
<dbReference type="SUPFAM" id="SSF53254">
    <property type="entry name" value="Phosphoglycerate mutase-like"/>
    <property type="match status" value="1"/>
</dbReference>
<reference evidence="8 9" key="1">
    <citation type="submission" date="2023-03" db="EMBL/GenBank/DDBJ databases">
        <title>High recombination rates correlate with genetic variation in Cardiocondyla obscurior ants.</title>
        <authorList>
            <person name="Errbii M."/>
        </authorList>
    </citation>
    <scope>NUCLEOTIDE SEQUENCE [LARGE SCALE GENOMIC DNA]</scope>
    <source>
        <strain evidence="8">Alpha-2009</strain>
        <tissue evidence="8">Whole body</tissue>
    </source>
</reference>
<evidence type="ECO:0000256" key="6">
    <source>
        <dbReference type="ARBA" id="ARBA00023157"/>
    </source>
</evidence>
<dbReference type="AlphaFoldDB" id="A0AAW2GCI3"/>
<proteinExistence type="inferred from homology"/>
<dbReference type="GO" id="GO:0003993">
    <property type="term" value="F:acid phosphatase activity"/>
    <property type="evidence" value="ECO:0007669"/>
    <property type="project" value="UniProtKB-EC"/>
</dbReference>
<evidence type="ECO:0000256" key="2">
    <source>
        <dbReference type="ARBA" id="ARBA00005375"/>
    </source>
</evidence>
<dbReference type="Pfam" id="PF00328">
    <property type="entry name" value="His_Phos_2"/>
    <property type="match status" value="1"/>
</dbReference>
<evidence type="ECO:0000313" key="8">
    <source>
        <dbReference type="EMBL" id="KAL0125245.1"/>
    </source>
</evidence>
<evidence type="ECO:0000256" key="5">
    <source>
        <dbReference type="ARBA" id="ARBA00022801"/>
    </source>
</evidence>
<name>A0AAW2GCI3_9HYME</name>
<dbReference type="EMBL" id="JADYXP020000004">
    <property type="protein sequence ID" value="KAL0125245.1"/>
    <property type="molecule type" value="Genomic_DNA"/>
</dbReference>